<organism evidence="3">
    <name type="scientific">Thelazia callipaeda</name>
    <name type="common">Oriental eyeworm</name>
    <name type="synonym">Parasitic nematode</name>
    <dbReference type="NCBI Taxonomy" id="103827"/>
    <lineage>
        <taxon>Eukaryota</taxon>
        <taxon>Metazoa</taxon>
        <taxon>Ecdysozoa</taxon>
        <taxon>Nematoda</taxon>
        <taxon>Chromadorea</taxon>
        <taxon>Rhabditida</taxon>
        <taxon>Spirurina</taxon>
        <taxon>Spiruromorpha</taxon>
        <taxon>Thelazioidea</taxon>
        <taxon>Thelaziidae</taxon>
        <taxon>Thelazia</taxon>
    </lineage>
</organism>
<evidence type="ECO:0000313" key="3">
    <source>
        <dbReference type="WBParaSite" id="TCLT_0000336301-mRNA-1"/>
    </source>
</evidence>
<reference evidence="3" key="1">
    <citation type="submission" date="2017-02" db="UniProtKB">
        <authorList>
            <consortium name="WormBaseParasite"/>
        </authorList>
    </citation>
    <scope>IDENTIFICATION</scope>
</reference>
<gene>
    <name evidence="1" type="ORF">TCLT_LOCUS3357</name>
</gene>
<proteinExistence type="predicted"/>
<accession>A0A0N5CT06</accession>
<keyword evidence="2" id="KW-1185">Reference proteome</keyword>
<sequence>MMNSNVGFKEVKGNTDFTQNMKGLKNFVLNRLSTTEKVISSSDKQISSPVLSTGIKKKVFSVAPDIVGKVTNSTVGLNEGDFNFLMKKECHLEIVEKNIDLSWNLKELKKDATDEEFSSIIDDISEALSTVLIDKELLEASSITDKVMNSTAGFKEEMNTETPSNSNESNSFVTFSTYDDKKAMSHLEERVSSSGSENVNAATCNFYGNFVEFLDDVPTPESLFDFDNDSNKDLSSESSDLTDDLSVFKLASQESGIPYLKINTDDHPEVVEFKQLAASSLIKRLTDVTERLF</sequence>
<dbReference type="WBParaSite" id="TCLT_0000336301-mRNA-1">
    <property type="protein sequence ID" value="TCLT_0000336301-mRNA-1"/>
    <property type="gene ID" value="TCLT_0000336301"/>
</dbReference>
<dbReference type="Proteomes" id="UP000276776">
    <property type="component" value="Unassembled WGS sequence"/>
</dbReference>
<dbReference type="EMBL" id="UYYF01001343">
    <property type="protein sequence ID" value="VDM99780.1"/>
    <property type="molecule type" value="Genomic_DNA"/>
</dbReference>
<dbReference type="AlphaFoldDB" id="A0A0N5CT06"/>
<evidence type="ECO:0000313" key="1">
    <source>
        <dbReference type="EMBL" id="VDM99780.1"/>
    </source>
</evidence>
<evidence type="ECO:0000313" key="2">
    <source>
        <dbReference type="Proteomes" id="UP000276776"/>
    </source>
</evidence>
<name>A0A0N5CT06_THECL</name>
<reference evidence="1 2" key="2">
    <citation type="submission" date="2018-11" db="EMBL/GenBank/DDBJ databases">
        <authorList>
            <consortium name="Pathogen Informatics"/>
        </authorList>
    </citation>
    <scope>NUCLEOTIDE SEQUENCE [LARGE SCALE GENOMIC DNA]</scope>
</reference>
<protein>
    <submittedName>
        <fullName evidence="3">RNASEK-C17orf49 readthrough (Non-protein coding)</fullName>
    </submittedName>
</protein>